<proteinExistence type="predicted"/>
<dbReference type="AlphaFoldDB" id="A0A847ETK7"/>
<dbReference type="Pfam" id="PF16656">
    <property type="entry name" value="Pur_ac_phosph_N"/>
    <property type="match status" value="1"/>
</dbReference>
<dbReference type="GO" id="GO:0046872">
    <property type="term" value="F:metal ion binding"/>
    <property type="evidence" value="ECO:0007669"/>
    <property type="project" value="InterPro"/>
</dbReference>
<evidence type="ECO:0000259" key="2">
    <source>
        <dbReference type="Pfam" id="PF16656"/>
    </source>
</evidence>
<reference evidence="3 4" key="1">
    <citation type="journal article" date="2020" name="Biotechnol. Biofuels">
        <title>New insights from the biogas microbiome by comprehensive genome-resolved metagenomics of nearly 1600 species originating from multiple anaerobic digesters.</title>
        <authorList>
            <person name="Campanaro S."/>
            <person name="Treu L."/>
            <person name="Rodriguez-R L.M."/>
            <person name="Kovalovszki A."/>
            <person name="Ziels R.M."/>
            <person name="Maus I."/>
            <person name="Zhu X."/>
            <person name="Kougias P.G."/>
            <person name="Basile A."/>
            <person name="Luo G."/>
            <person name="Schluter A."/>
            <person name="Konstantinidis K.T."/>
            <person name="Angelidaki I."/>
        </authorList>
    </citation>
    <scope>NUCLEOTIDE SEQUENCE [LARGE SCALE GENOMIC DNA]</scope>
    <source>
        <strain evidence="3">AS06rmzACSIP_421</strain>
    </source>
</reference>
<dbReference type="InterPro" id="IPR015914">
    <property type="entry name" value="PAPs_N"/>
</dbReference>
<sequence length="548" mass="61326">MEEELKNNKDIKIRKFSFPSVSVLGILISILLVTVIGTVLWQFIQNKKISQGLQGVYITDISDRSAVVSWVTSQPNKTELVYSNEEIKSLLNIFNTNTEYDRRDLEEVGEFEYKLNKRGNYFVHSVHLRNLVPQTEYYFAIRNGLFLNSAQYINTFSTIRGREEVDTPEVGYGNVYNQEGELISDTLLIFELTNLDDSNKSQKISYVMNGDTGWSININNLLDSGLENKYVNNQDGYLVINIINSTGEIKQAFDSQEIKPAENISAYDNRDSQNSSQSDVKGIMAVLIPGVDPGSCPCGTCSVSCPSDYPLTSCPSDWNCANRSFTCTKFYRCSDGESGPCGTNSKVCYKTTTPKVVEVDVCNDCVPKCPSGFSFTPCTGMGTCEKKPSTCTKRDQDGAPCGTKSGVMCFKETIIEEEEEEEEEKDVPLTRETCGYNPEDRYQYYWCDCSKYEGVSSACVRSDELKNTYKSSCPNYCAEQIPVTKVFSQCKDTKNLIDKDGKLILCEYGCQENGEDNDDICKSKPIDLPQEVTCSDYTNMSSCRGADS</sequence>
<feature type="domain" description="Purple acid phosphatase N-terminal" evidence="2">
    <location>
        <begin position="58"/>
        <end position="144"/>
    </location>
</feature>
<evidence type="ECO:0000313" key="4">
    <source>
        <dbReference type="Proteomes" id="UP000554004"/>
    </source>
</evidence>
<evidence type="ECO:0000313" key="3">
    <source>
        <dbReference type="EMBL" id="NLE31131.1"/>
    </source>
</evidence>
<feature type="transmembrane region" description="Helical" evidence="1">
    <location>
        <begin position="21"/>
        <end position="44"/>
    </location>
</feature>
<keyword evidence="1" id="KW-1133">Transmembrane helix</keyword>
<dbReference type="GO" id="GO:0003993">
    <property type="term" value="F:acid phosphatase activity"/>
    <property type="evidence" value="ECO:0007669"/>
    <property type="project" value="InterPro"/>
</dbReference>
<organism evidence="3 4">
    <name type="scientific">Candidatus Dojkabacteria bacterium</name>
    <dbReference type="NCBI Taxonomy" id="2099670"/>
    <lineage>
        <taxon>Bacteria</taxon>
        <taxon>Candidatus Dojkabacteria</taxon>
    </lineage>
</organism>
<dbReference type="EMBL" id="JAAZAL010000096">
    <property type="protein sequence ID" value="NLE31131.1"/>
    <property type="molecule type" value="Genomic_DNA"/>
</dbReference>
<comment type="caution">
    <text evidence="3">The sequence shown here is derived from an EMBL/GenBank/DDBJ whole genome shotgun (WGS) entry which is preliminary data.</text>
</comment>
<gene>
    <name evidence="3" type="ORF">GX618_02560</name>
</gene>
<dbReference type="Proteomes" id="UP000554004">
    <property type="component" value="Unassembled WGS sequence"/>
</dbReference>
<dbReference type="Gene3D" id="2.60.40.380">
    <property type="entry name" value="Purple acid phosphatase-like, N-terminal"/>
    <property type="match status" value="1"/>
</dbReference>
<evidence type="ECO:0000256" key="1">
    <source>
        <dbReference type="SAM" id="Phobius"/>
    </source>
</evidence>
<feature type="non-terminal residue" evidence="3">
    <location>
        <position position="548"/>
    </location>
</feature>
<name>A0A847ETK7_9BACT</name>
<accession>A0A847ETK7</accession>
<protein>
    <recommendedName>
        <fullName evidence="2">Purple acid phosphatase N-terminal domain-containing protein</fullName>
    </recommendedName>
</protein>
<dbReference type="SUPFAM" id="SSF49363">
    <property type="entry name" value="Purple acid phosphatase, N-terminal domain"/>
    <property type="match status" value="1"/>
</dbReference>
<keyword evidence="1" id="KW-0472">Membrane</keyword>
<dbReference type="InterPro" id="IPR008963">
    <property type="entry name" value="Purple_acid_Pase-like_N"/>
</dbReference>
<keyword evidence="1" id="KW-0812">Transmembrane</keyword>